<dbReference type="GO" id="GO:0043277">
    <property type="term" value="P:apoptotic cell clearance"/>
    <property type="evidence" value="ECO:0007669"/>
    <property type="project" value="TreeGrafter"/>
</dbReference>
<evidence type="ECO:0000256" key="2">
    <source>
        <dbReference type="SAM" id="Phobius"/>
    </source>
</evidence>
<reference evidence="5" key="1">
    <citation type="submission" date="2025-08" db="UniProtKB">
        <authorList>
            <consortium name="Ensembl"/>
        </authorList>
    </citation>
    <scope>IDENTIFICATION</scope>
</reference>
<reference evidence="5" key="2">
    <citation type="submission" date="2025-09" db="UniProtKB">
        <authorList>
            <consortium name="Ensembl"/>
        </authorList>
    </citation>
    <scope>IDENTIFICATION</scope>
</reference>
<feature type="chain" id="PRO_5039954241" evidence="3">
    <location>
        <begin position="18"/>
        <end position="226"/>
    </location>
</feature>
<dbReference type="SMART" id="SM00409">
    <property type="entry name" value="IG"/>
    <property type="match status" value="1"/>
</dbReference>
<evidence type="ECO:0000256" key="1">
    <source>
        <dbReference type="SAM" id="MobiDB-lite"/>
    </source>
</evidence>
<organism evidence="5 6">
    <name type="scientific">Cyprinus carpio carpio</name>
    <dbReference type="NCBI Taxonomy" id="630221"/>
    <lineage>
        <taxon>Eukaryota</taxon>
        <taxon>Metazoa</taxon>
        <taxon>Chordata</taxon>
        <taxon>Craniata</taxon>
        <taxon>Vertebrata</taxon>
        <taxon>Euteleostomi</taxon>
        <taxon>Actinopterygii</taxon>
        <taxon>Neopterygii</taxon>
        <taxon>Teleostei</taxon>
        <taxon>Ostariophysi</taxon>
        <taxon>Cypriniformes</taxon>
        <taxon>Cyprinidae</taxon>
        <taxon>Cyprininae</taxon>
        <taxon>Cyprinus</taxon>
    </lineage>
</organism>
<evidence type="ECO:0000313" key="6">
    <source>
        <dbReference type="Proteomes" id="UP001108240"/>
    </source>
</evidence>
<dbReference type="InterPro" id="IPR003599">
    <property type="entry name" value="Ig_sub"/>
</dbReference>
<dbReference type="GeneTree" id="ENSGT00940000163509"/>
<dbReference type="PANTHER" id="PTHR46608">
    <property type="entry name" value="T-CELL IMMUNOGLOBULIN AND MUCIN DOMAIN-CONTAINING PROTEIN 4"/>
    <property type="match status" value="1"/>
</dbReference>
<sequence>MIVFLFFISSNIRVTSCSESSKLVVGQVGATVNLPCKYDINNNGLLNVCWGRHQSWLSCENTVISSYGLQVTYRESNRFSLASGLEQGDVSLTIKAAQKRDAGLYVCRIEIPGVFNDISHNVYLFISNGLDPKRVTPETQLIPTTANQEKEDATNNYMYEAVAVVHTEDTMATFVINTVRGGAIVFIPGLIITLLFRLRRSREAPAEGECKTLPGFPDQQPHTDMV</sequence>
<keyword evidence="2" id="KW-0472">Membrane</keyword>
<feature type="region of interest" description="Disordered" evidence="1">
    <location>
        <begin position="207"/>
        <end position="226"/>
    </location>
</feature>
<dbReference type="Gene3D" id="2.60.40.10">
    <property type="entry name" value="Immunoglobulins"/>
    <property type="match status" value="1"/>
</dbReference>
<dbReference type="PANTHER" id="PTHR46608:SF3">
    <property type="entry name" value="T-CELL IMMUNOGLOBULIN AND MUCIN DOMAIN-CONTAINING PROTEIN 4"/>
    <property type="match status" value="1"/>
</dbReference>
<accession>A0A8C1G4Y0</accession>
<feature type="domain" description="Ig-like" evidence="4">
    <location>
        <begin position="29"/>
        <end position="110"/>
    </location>
</feature>
<keyword evidence="2" id="KW-1133">Transmembrane helix</keyword>
<evidence type="ECO:0000313" key="5">
    <source>
        <dbReference type="Ensembl" id="ENSCCRP00000098082.2"/>
    </source>
</evidence>
<dbReference type="OMA" id="CWGRDQS"/>
<feature type="signal peptide" evidence="3">
    <location>
        <begin position="1"/>
        <end position="17"/>
    </location>
</feature>
<dbReference type="Proteomes" id="UP001108240">
    <property type="component" value="Unplaced"/>
</dbReference>
<feature type="transmembrane region" description="Helical" evidence="2">
    <location>
        <begin position="174"/>
        <end position="196"/>
    </location>
</feature>
<keyword evidence="6" id="KW-1185">Reference proteome</keyword>
<dbReference type="InterPro" id="IPR013783">
    <property type="entry name" value="Ig-like_fold"/>
</dbReference>
<keyword evidence="2" id="KW-0812">Transmembrane</keyword>
<dbReference type="GO" id="GO:0060097">
    <property type="term" value="P:cytoskeletal rearrangement involved in phagocytosis, engulfment"/>
    <property type="evidence" value="ECO:0007669"/>
    <property type="project" value="TreeGrafter"/>
</dbReference>
<protein>
    <submittedName>
        <fullName evidence="5">Hepatitis A virus cellular receptor 2</fullName>
    </submittedName>
</protein>
<dbReference type="Pfam" id="PF07686">
    <property type="entry name" value="V-set"/>
    <property type="match status" value="1"/>
</dbReference>
<dbReference type="InterPro" id="IPR036179">
    <property type="entry name" value="Ig-like_dom_sf"/>
</dbReference>
<evidence type="ECO:0000259" key="4">
    <source>
        <dbReference type="PROSITE" id="PS50835"/>
    </source>
</evidence>
<dbReference type="InterPro" id="IPR007110">
    <property type="entry name" value="Ig-like_dom"/>
</dbReference>
<dbReference type="SUPFAM" id="SSF48726">
    <property type="entry name" value="Immunoglobulin"/>
    <property type="match status" value="1"/>
</dbReference>
<dbReference type="Ensembl" id="ENSCCRT00000106422.2">
    <property type="protein sequence ID" value="ENSCCRP00000098082.2"/>
    <property type="gene ID" value="ENSCCRG00000052747.2"/>
</dbReference>
<dbReference type="AlphaFoldDB" id="A0A8C1G4Y0"/>
<name>A0A8C1G4Y0_CYPCA</name>
<dbReference type="InterPro" id="IPR013106">
    <property type="entry name" value="Ig_V-set"/>
</dbReference>
<dbReference type="PROSITE" id="PS50835">
    <property type="entry name" value="IG_LIKE"/>
    <property type="match status" value="1"/>
</dbReference>
<dbReference type="GO" id="GO:0001786">
    <property type="term" value="F:phosphatidylserine binding"/>
    <property type="evidence" value="ECO:0007669"/>
    <property type="project" value="TreeGrafter"/>
</dbReference>
<proteinExistence type="predicted"/>
<keyword evidence="3" id="KW-0732">Signal</keyword>
<evidence type="ECO:0000256" key="3">
    <source>
        <dbReference type="SAM" id="SignalP"/>
    </source>
</evidence>